<feature type="transmembrane region" description="Helical" evidence="2">
    <location>
        <begin position="141"/>
        <end position="166"/>
    </location>
</feature>
<feature type="region of interest" description="Disordered" evidence="1">
    <location>
        <begin position="62"/>
        <end position="81"/>
    </location>
</feature>
<evidence type="ECO:0000256" key="1">
    <source>
        <dbReference type="SAM" id="MobiDB-lite"/>
    </source>
</evidence>
<keyword evidence="4" id="KW-1185">Reference proteome</keyword>
<protein>
    <submittedName>
        <fullName evidence="3">Uncharacterized protein</fullName>
    </submittedName>
</protein>
<reference evidence="3" key="1">
    <citation type="submission" date="2017-08" db="EMBL/GenBank/DDBJ databases">
        <authorList>
            <person name="Polle J.E."/>
            <person name="Barry K."/>
            <person name="Cushman J."/>
            <person name="Schmutz J."/>
            <person name="Tran D."/>
            <person name="Hathwaick L.T."/>
            <person name="Yim W.C."/>
            <person name="Jenkins J."/>
            <person name="Mckie-Krisberg Z.M."/>
            <person name="Prochnik S."/>
            <person name="Lindquist E."/>
            <person name="Dockter R.B."/>
            <person name="Adam C."/>
            <person name="Molina H."/>
            <person name="Bunkerborg J."/>
            <person name="Jin E."/>
            <person name="Buchheim M."/>
            <person name="Magnuson J."/>
        </authorList>
    </citation>
    <scope>NUCLEOTIDE SEQUENCE</scope>
    <source>
        <strain evidence="3">CCAP 19/18</strain>
    </source>
</reference>
<keyword evidence="2" id="KW-0812">Transmembrane</keyword>
<proteinExistence type="predicted"/>
<evidence type="ECO:0000313" key="4">
    <source>
        <dbReference type="Proteomes" id="UP000815325"/>
    </source>
</evidence>
<gene>
    <name evidence="3" type="ORF">DUNSADRAFT_12410</name>
</gene>
<accession>A0ABQ7GBA7</accession>
<keyword evidence="2" id="KW-1133">Transmembrane helix</keyword>
<evidence type="ECO:0000313" key="3">
    <source>
        <dbReference type="EMBL" id="KAF5831899.1"/>
    </source>
</evidence>
<sequence>MINKITQSLQILPGGHGPLTLRCLSSARKLRRAEAKILSVNQDSRSSSLQLRDRLLPSCLPPRNDENAEDHEASPKSSSVSKGWLSKFSWSRLTLQQRAYTILLALVLLAALFRILLFAAIAFEKAVVAFGMGLEEMLVSLVFRTAAAAIILGVVGLAVLGVYIFAKPGKDR</sequence>
<name>A0ABQ7GBA7_DUNSA</name>
<evidence type="ECO:0000256" key="2">
    <source>
        <dbReference type="SAM" id="Phobius"/>
    </source>
</evidence>
<dbReference type="EMBL" id="MU069913">
    <property type="protein sequence ID" value="KAF5831899.1"/>
    <property type="molecule type" value="Genomic_DNA"/>
</dbReference>
<feature type="compositionally biased region" description="Basic and acidic residues" evidence="1">
    <location>
        <begin position="63"/>
        <end position="74"/>
    </location>
</feature>
<comment type="caution">
    <text evidence="3">The sequence shown here is derived from an EMBL/GenBank/DDBJ whole genome shotgun (WGS) entry which is preliminary data.</text>
</comment>
<organism evidence="3 4">
    <name type="scientific">Dunaliella salina</name>
    <name type="common">Green alga</name>
    <name type="synonym">Protococcus salinus</name>
    <dbReference type="NCBI Taxonomy" id="3046"/>
    <lineage>
        <taxon>Eukaryota</taxon>
        <taxon>Viridiplantae</taxon>
        <taxon>Chlorophyta</taxon>
        <taxon>core chlorophytes</taxon>
        <taxon>Chlorophyceae</taxon>
        <taxon>CS clade</taxon>
        <taxon>Chlamydomonadales</taxon>
        <taxon>Dunaliellaceae</taxon>
        <taxon>Dunaliella</taxon>
    </lineage>
</organism>
<feature type="transmembrane region" description="Helical" evidence="2">
    <location>
        <begin position="99"/>
        <end position="121"/>
    </location>
</feature>
<dbReference type="Proteomes" id="UP000815325">
    <property type="component" value="Unassembled WGS sequence"/>
</dbReference>
<keyword evidence="2" id="KW-0472">Membrane</keyword>